<reference evidence="2 3" key="1">
    <citation type="journal article" date="2012" name="BMC Genomics">
        <title>Comparative genomic analysis of human infective Trypanosoma cruzi lineages with the bat-restricted subspecies T. cruzi marinkellei.</title>
        <authorList>
            <person name="Franzen O."/>
            <person name="Talavera-Lopez C."/>
            <person name="Ochaya S."/>
            <person name="Butler C.E."/>
            <person name="Messenger L.A."/>
            <person name="Lewis M.D."/>
            <person name="Llewellyn M.S."/>
            <person name="Marinkelle C.J."/>
            <person name="Tyler K.M."/>
            <person name="Miles M.A."/>
            <person name="Andersson B."/>
        </authorList>
    </citation>
    <scope>NUCLEOTIDE SEQUENCE [LARGE SCALE GENOMIC DNA]</scope>
    <source>
        <strain evidence="2 3">B7</strain>
    </source>
</reference>
<feature type="compositionally biased region" description="Low complexity" evidence="1">
    <location>
        <begin position="192"/>
        <end position="205"/>
    </location>
</feature>
<dbReference type="OrthoDB" id="247953at2759"/>
<feature type="compositionally biased region" description="Low complexity" evidence="1">
    <location>
        <begin position="846"/>
        <end position="857"/>
    </location>
</feature>
<evidence type="ECO:0000256" key="1">
    <source>
        <dbReference type="SAM" id="MobiDB-lite"/>
    </source>
</evidence>
<feature type="compositionally biased region" description="Basic and acidic residues" evidence="1">
    <location>
        <begin position="909"/>
        <end position="922"/>
    </location>
</feature>
<dbReference type="EMBL" id="AHKC01021296">
    <property type="protein sequence ID" value="EKF26274.1"/>
    <property type="molecule type" value="Genomic_DNA"/>
</dbReference>
<protein>
    <submittedName>
        <fullName evidence="2">Uncharacterized protein</fullName>
    </submittedName>
</protein>
<feature type="compositionally biased region" description="Polar residues" evidence="1">
    <location>
        <begin position="553"/>
        <end position="572"/>
    </location>
</feature>
<feature type="region of interest" description="Disordered" evidence="1">
    <location>
        <begin position="836"/>
        <end position="892"/>
    </location>
</feature>
<evidence type="ECO:0000313" key="3">
    <source>
        <dbReference type="Proteomes" id="UP000007350"/>
    </source>
</evidence>
<keyword evidence="3" id="KW-1185">Reference proteome</keyword>
<evidence type="ECO:0000313" key="2">
    <source>
        <dbReference type="EMBL" id="EKF26274.1"/>
    </source>
</evidence>
<feature type="compositionally biased region" description="Polar residues" evidence="1">
    <location>
        <begin position="618"/>
        <end position="640"/>
    </location>
</feature>
<accession>K2MKM4</accession>
<feature type="region of interest" description="Disordered" evidence="1">
    <location>
        <begin position="909"/>
        <end position="929"/>
    </location>
</feature>
<feature type="region of interest" description="Disordered" evidence="1">
    <location>
        <begin position="377"/>
        <end position="412"/>
    </location>
</feature>
<comment type="caution">
    <text evidence="2">The sequence shown here is derived from an EMBL/GenBank/DDBJ whole genome shotgun (WGS) entry which is preliminary data.</text>
</comment>
<dbReference type="AlphaFoldDB" id="K2MKM4"/>
<feature type="compositionally biased region" description="Basic and acidic residues" evidence="1">
    <location>
        <begin position="388"/>
        <end position="397"/>
    </location>
</feature>
<sequence>MSGHLNCEHDRKGLNATQANMFFSFQTSEDDSSTCIQNNSIHSSNTNIGDNFGSCHQDSLMTIQRALYAADCLASVSAAAASTWSGEYLKRETTSSTSNSGSDDACTVAAYLQVIFSAIVSVAESQQIDLECAVRCCIRSLALEEELLRRDAPLTCHSFPASAGTGSVESNRAHHADDDKHSHQGHVKEGKQQPQPQSQSQEQQQLVPGFQMGCKGDKDEFPAEKKGVMGQMKDDASINVRAGQMHSGVRMDLSLDGVNDERRDQVEDPNVKVIPICDNDPLSPLVYGATAFADIASAPRSTSPPRPIATIPMGEESYSLLAPPSCVAGMSSKEMSRSGSPGNVAGRHTQEPHPRQIQEAMTVGVKSSNEMSTLHASNAFASHFPPQRRTERSGHEEEEKEVEGVVEQQQQQSSKSCLEAIMPTEPPQEPICHRTRHATGVSNKETTSVDAPDAFEKEGNVASCSVASVAGGPNGYAAATPAAAAAAVGNSVMEEKWLSAESSLEKGCFSSEGIEGKTVVFPPTTECVPSLLVMDDSLGAFDTTNRVQEENPHASSDVSLSTTAPKTSGSPPFPKMTSSFFIYSNTELPTGESLHFTTDNTVASLRVDVKNDKDKLSASGNVVSSNTTDPLHQDVETASPSFAKPHSSRAEEASVSSWALPLDVTGVGSEEHVREKEGDTVDVSWKESKISIDIPTTVTNPVTINSITSPLLQPNRFYYQQQQQQQSDVSVGSAATVTVSPFLPCEESSPSFRWMDDVVVVAPMTMTTAATTTTATLRSMLPFSEVSAESTIQRMDENEKRDVGILSNVGPGEFVGRTSTEEMSLPLKNDGCLLNLSHADGEGGDATRTSTPSATPAVEPSKLPRQDSHAISNHATVRSECSRSPGSDGSMFEKNFKHIRQSVMARVRREESSQIPSLREDSCQDNESNETMVPYGLLLLQQLLYER</sequence>
<feature type="region of interest" description="Disordered" evidence="1">
    <location>
        <begin position="616"/>
        <end position="654"/>
    </location>
</feature>
<feature type="compositionally biased region" description="Basic and acidic residues" evidence="1">
    <location>
        <begin position="171"/>
        <end position="191"/>
    </location>
</feature>
<feature type="region of interest" description="Disordered" evidence="1">
    <location>
        <begin position="548"/>
        <end position="572"/>
    </location>
</feature>
<organism evidence="2 3">
    <name type="scientific">Trypanosoma cruzi marinkellei</name>
    <dbReference type="NCBI Taxonomy" id="85056"/>
    <lineage>
        <taxon>Eukaryota</taxon>
        <taxon>Discoba</taxon>
        <taxon>Euglenozoa</taxon>
        <taxon>Kinetoplastea</taxon>
        <taxon>Metakinetoplastina</taxon>
        <taxon>Trypanosomatida</taxon>
        <taxon>Trypanosomatidae</taxon>
        <taxon>Trypanosoma</taxon>
        <taxon>Schizotrypanum</taxon>
    </lineage>
</organism>
<dbReference type="Proteomes" id="UP000007350">
    <property type="component" value="Unassembled WGS sequence"/>
</dbReference>
<proteinExistence type="predicted"/>
<gene>
    <name evidence="2" type="ORF">MOQ_010044</name>
</gene>
<name>K2MKM4_TRYCR</name>
<feature type="region of interest" description="Disordered" evidence="1">
    <location>
        <begin position="159"/>
        <end position="205"/>
    </location>
</feature>
<feature type="region of interest" description="Disordered" evidence="1">
    <location>
        <begin position="329"/>
        <end position="355"/>
    </location>
</feature>